<sequence length="218" mass="23288">MRTALSAAAAAALLLTAACGAEESPPNIAGEYVESNDVKNDVYPTASTAEDRMANLASMGPPEQIIGSLFFPAPCAETDIEECSPGTDAYEAIEDFAGSDPEFFMRFLLVRYEDTSLELMPVYVARDGDGETALIDIEGGRYEDLDDFRQSNDLFGSGDWIMTAKDITDVEADIDVVTVTGRTAPAWMPWLVGAGAAAVLALAAAILVRKLRHRAGPE</sequence>
<feature type="transmembrane region" description="Helical" evidence="1">
    <location>
        <begin position="187"/>
        <end position="208"/>
    </location>
</feature>
<dbReference type="RefSeq" id="WP_125246236.1">
    <property type="nucleotide sequence ID" value="NZ_RSEB01000001.1"/>
</dbReference>
<gene>
    <name evidence="3" type="ORF">EIW28_03095</name>
</gene>
<proteinExistence type="predicted"/>
<evidence type="ECO:0000313" key="3">
    <source>
        <dbReference type="EMBL" id="RRS01759.1"/>
    </source>
</evidence>
<keyword evidence="4" id="KW-1185">Reference proteome</keyword>
<dbReference type="AlphaFoldDB" id="A0A426V4B1"/>
<dbReference type="OrthoDB" id="3472201at2"/>
<evidence type="ECO:0000313" key="4">
    <source>
        <dbReference type="Proteomes" id="UP000277256"/>
    </source>
</evidence>
<keyword evidence="1" id="KW-0812">Transmembrane</keyword>
<name>A0A426V4B1_9ACTN</name>
<feature type="signal peptide" evidence="2">
    <location>
        <begin position="1"/>
        <end position="20"/>
    </location>
</feature>
<dbReference type="EMBL" id="RSEB01000001">
    <property type="protein sequence ID" value="RRS01759.1"/>
    <property type="molecule type" value="Genomic_DNA"/>
</dbReference>
<dbReference type="PROSITE" id="PS51257">
    <property type="entry name" value="PROKAR_LIPOPROTEIN"/>
    <property type="match status" value="1"/>
</dbReference>
<evidence type="ECO:0008006" key="5">
    <source>
        <dbReference type="Google" id="ProtNLM"/>
    </source>
</evidence>
<reference evidence="3 4" key="1">
    <citation type="submission" date="2018-12" db="EMBL/GenBank/DDBJ databases">
        <title>Glycomyces sp. YIM 121974 draft genome.</title>
        <authorList>
            <person name="Li Q."/>
        </authorList>
    </citation>
    <scope>NUCLEOTIDE SEQUENCE [LARGE SCALE GENOMIC DNA]</scope>
    <source>
        <strain evidence="3 4">YIM 121974</strain>
    </source>
</reference>
<comment type="caution">
    <text evidence="3">The sequence shown here is derived from an EMBL/GenBank/DDBJ whole genome shotgun (WGS) entry which is preliminary data.</text>
</comment>
<evidence type="ECO:0000256" key="2">
    <source>
        <dbReference type="SAM" id="SignalP"/>
    </source>
</evidence>
<evidence type="ECO:0000256" key="1">
    <source>
        <dbReference type="SAM" id="Phobius"/>
    </source>
</evidence>
<feature type="chain" id="PRO_5019014300" description="DUF3153 domain-containing protein" evidence="2">
    <location>
        <begin position="21"/>
        <end position="218"/>
    </location>
</feature>
<keyword evidence="1" id="KW-0472">Membrane</keyword>
<keyword evidence="1" id="KW-1133">Transmembrane helix</keyword>
<accession>A0A426V4B1</accession>
<keyword evidence="2" id="KW-0732">Signal</keyword>
<organism evidence="3 4">
    <name type="scientific">Glycomyces terrestris</name>
    <dbReference type="NCBI Taxonomy" id="2493553"/>
    <lineage>
        <taxon>Bacteria</taxon>
        <taxon>Bacillati</taxon>
        <taxon>Actinomycetota</taxon>
        <taxon>Actinomycetes</taxon>
        <taxon>Glycomycetales</taxon>
        <taxon>Glycomycetaceae</taxon>
        <taxon>Glycomyces</taxon>
    </lineage>
</organism>
<protein>
    <recommendedName>
        <fullName evidence="5">DUF3153 domain-containing protein</fullName>
    </recommendedName>
</protein>
<dbReference type="Proteomes" id="UP000277256">
    <property type="component" value="Unassembled WGS sequence"/>
</dbReference>